<dbReference type="Proteomes" id="UP000637628">
    <property type="component" value="Unassembled WGS sequence"/>
</dbReference>
<keyword evidence="1" id="KW-0812">Transmembrane</keyword>
<feature type="domain" description="Helix-turn-helix type 11" evidence="2">
    <location>
        <begin position="109"/>
        <end position="151"/>
    </location>
</feature>
<evidence type="ECO:0000256" key="1">
    <source>
        <dbReference type="SAM" id="Phobius"/>
    </source>
</evidence>
<proteinExistence type="predicted"/>
<dbReference type="SUPFAM" id="SSF46785">
    <property type="entry name" value="Winged helix' DNA-binding domain"/>
    <property type="match status" value="1"/>
</dbReference>
<gene>
    <name evidence="3" type="ORF">Adu01nite_90560</name>
</gene>
<accession>A0ABQ3ZD07</accession>
<keyword evidence="1" id="KW-0472">Membrane</keyword>
<dbReference type="InterPro" id="IPR013196">
    <property type="entry name" value="HTH_11"/>
</dbReference>
<keyword evidence="4" id="KW-1185">Reference proteome</keyword>
<keyword evidence="1" id="KW-1133">Transmembrane helix</keyword>
<dbReference type="EMBL" id="BOML01000087">
    <property type="protein sequence ID" value="GIE07706.1"/>
    <property type="molecule type" value="Genomic_DNA"/>
</dbReference>
<feature type="transmembrane region" description="Helical" evidence="1">
    <location>
        <begin position="28"/>
        <end position="50"/>
    </location>
</feature>
<sequence>MLAVEISTPDRTIPEWARRRLDMNAVKALVIASMGLAIGVGSLAAGYYLVGTAMTVGGVGSLLRGLHYLRYGIFLERLRNRLSVLRDEPSRAALHELPAVSVPLPDVAEALKAKRTATARELAELTGLSRSAVLNQLRTLTAAGDTVPIGAAQSPKRLYKWVSHVPGPR</sequence>
<dbReference type="InterPro" id="IPR036390">
    <property type="entry name" value="WH_DNA-bd_sf"/>
</dbReference>
<organism evidence="3 4">
    <name type="scientific">Paractinoplanes durhamensis</name>
    <dbReference type="NCBI Taxonomy" id="113563"/>
    <lineage>
        <taxon>Bacteria</taxon>
        <taxon>Bacillati</taxon>
        <taxon>Actinomycetota</taxon>
        <taxon>Actinomycetes</taxon>
        <taxon>Micromonosporales</taxon>
        <taxon>Micromonosporaceae</taxon>
        <taxon>Paractinoplanes</taxon>
    </lineage>
</organism>
<name>A0ABQ3ZD07_9ACTN</name>
<evidence type="ECO:0000313" key="3">
    <source>
        <dbReference type="EMBL" id="GIE07706.1"/>
    </source>
</evidence>
<evidence type="ECO:0000259" key="2">
    <source>
        <dbReference type="Pfam" id="PF08279"/>
    </source>
</evidence>
<protein>
    <recommendedName>
        <fullName evidence="2">Helix-turn-helix type 11 domain-containing protein</fullName>
    </recommendedName>
</protein>
<comment type="caution">
    <text evidence="3">The sequence shown here is derived from an EMBL/GenBank/DDBJ whole genome shotgun (WGS) entry which is preliminary data.</text>
</comment>
<evidence type="ECO:0000313" key="4">
    <source>
        <dbReference type="Proteomes" id="UP000637628"/>
    </source>
</evidence>
<reference evidence="3 4" key="1">
    <citation type="submission" date="2021-01" db="EMBL/GenBank/DDBJ databases">
        <title>Whole genome shotgun sequence of Actinoplanes durhamensis NBRC 14914.</title>
        <authorList>
            <person name="Komaki H."/>
            <person name="Tamura T."/>
        </authorList>
    </citation>
    <scope>NUCLEOTIDE SEQUENCE [LARGE SCALE GENOMIC DNA]</scope>
    <source>
        <strain evidence="3 4">NBRC 14914</strain>
    </source>
</reference>
<dbReference type="Pfam" id="PF08279">
    <property type="entry name" value="HTH_11"/>
    <property type="match status" value="1"/>
</dbReference>